<gene>
    <name evidence="2" type="ORF">PIB30_067240</name>
</gene>
<feature type="region of interest" description="Disordered" evidence="1">
    <location>
        <begin position="178"/>
        <end position="213"/>
    </location>
</feature>
<protein>
    <submittedName>
        <fullName evidence="2">Uncharacterized protein</fullName>
    </submittedName>
</protein>
<evidence type="ECO:0000313" key="2">
    <source>
        <dbReference type="EMBL" id="MED6210772.1"/>
    </source>
</evidence>
<proteinExistence type="predicted"/>
<feature type="compositionally biased region" description="Pro residues" evidence="1">
    <location>
        <begin position="180"/>
        <end position="191"/>
    </location>
</feature>
<sequence length="269" mass="30157">MVVREFYSNFSAPSQPHVFLTGKKIPFSEDDIGRHLYIPYELPLAGEDDIFKMTLKAYNDGELNMDGVFEVIGRAETNWANDPAITTISEKKIDNAILNAKATAWHKLIMENIDSKTHEARFSDLCADDGGYSDHYHVPEYAGDAFYKVREQDIYCPYGDLKGEHPKVRRGRIIRLAQAPPVPPPEQPPPSQQAEPSITTVSLPSATIGSAPEPSLRDVMRYLCRQDRLLRRQGRQLQNTQTMIQQAFPDTVFTGLMQVSSVEGGNDGT</sequence>
<evidence type="ECO:0000313" key="3">
    <source>
        <dbReference type="Proteomes" id="UP001341840"/>
    </source>
</evidence>
<evidence type="ECO:0000256" key="1">
    <source>
        <dbReference type="SAM" id="MobiDB-lite"/>
    </source>
</evidence>
<name>A0ABU6YM01_9FABA</name>
<feature type="compositionally biased region" description="Polar residues" evidence="1">
    <location>
        <begin position="198"/>
        <end position="208"/>
    </location>
</feature>
<accession>A0ABU6YM01</accession>
<keyword evidence="3" id="KW-1185">Reference proteome</keyword>
<dbReference type="EMBL" id="JASCZI010242354">
    <property type="protein sequence ID" value="MED6210772.1"/>
    <property type="molecule type" value="Genomic_DNA"/>
</dbReference>
<dbReference type="Proteomes" id="UP001341840">
    <property type="component" value="Unassembled WGS sequence"/>
</dbReference>
<reference evidence="2 3" key="1">
    <citation type="journal article" date="2023" name="Plants (Basel)">
        <title>Bridging the Gap: Combining Genomics and Transcriptomics Approaches to Understand Stylosanthes scabra, an Orphan Legume from the Brazilian Caatinga.</title>
        <authorList>
            <person name="Ferreira-Neto J.R.C."/>
            <person name="da Silva M.D."/>
            <person name="Binneck E."/>
            <person name="de Melo N.F."/>
            <person name="da Silva R.H."/>
            <person name="de Melo A.L.T.M."/>
            <person name="Pandolfi V."/>
            <person name="Bustamante F.O."/>
            <person name="Brasileiro-Vidal A.C."/>
            <person name="Benko-Iseppon A.M."/>
        </authorList>
    </citation>
    <scope>NUCLEOTIDE SEQUENCE [LARGE SCALE GENOMIC DNA]</scope>
    <source>
        <tissue evidence="2">Leaves</tissue>
    </source>
</reference>
<organism evidence="2 3">
    <name type="scientific">Stylosanthes scabra</name>
    <dbReference type="NCBI Taxonomy" id="79078"/>
    <lineage>
        <taxon>Eukaryota</taxon>
        <taxon>Viridiplantae</taxon>
        <taxon>Streptophyta</taxon>
        <taxon>Embryophyta</taxon>
        <taxon>Tracheophyta</taxon>
        <taxon>Spermatophyta</taxon>
        <taxon>Magnoliopsida</taxon>
        <taxon>eudicotyledons</taxon>
        <taxon>Gunneridae</taxon>
        <taxon>Pentapetalae</taxon>
        <taxon>rosids</taxon>
        <taxon>fabids</taxon>
        <taxon>Fabales</taxon>
        <taxon>Fabaceae</taxon>
        <taxon>Papilionoideae</taxon>
        <taxon>50 kb inversion clade</taxon>
        <taxon>dalbergioids sensu lato</taxon>
        <taxon>Dalbergieae</taxon>
        <taxon>Pterocarpus clade</taxon>
        <taxon>Stylosanthes</taxon>
    </lineage>
</organism>
<comment type="caution">
    <text evidence="2">The sequence shown here is derived from an EMBL/GenBank/DDBJ whole genome shotgun (WGS) entry which is preliminary data.</text>
</comment>